<dbReference type="AlphaFoldDB" id="A0A0M9VW60"/>
<name>A0A0M9VW60_ESCWE</name>
<dbReference type="InterPro" id="IPR012951">
    <property type="entry name" value="BBE"/>
</dbReference>
<comment type="caution">
    <text evidence="8">The sequence shown here is derived from an EMBL/GenBank/DDBJ whole genome shotgun (WGS) entry which is preliminary data.</text>
</comment>
<dbReference type="InterPro" id="IPR016166">
    <property type="entry name" value="FAD-bd_PCMH"/>
</dbReference>
<comment type="similarity">
    <text evidence="2">Belongs to the oxygen-dependent FAD-linked oxidoreductase family.</text>
</comment>
<dbReference type="Gene3D" id="3.30.465.10">
    <property type="match status" value="1"/>
</dbReference>
<dbReference type="SUPFAM" id="SSF55103">
    <property type="entry name" value="FAD-linked oxidases, C-terminal domain"/>
    <property type="match status" value="1"/>
</dbReference>
<comment type="cofactor">
    <cofactor evidence="1">
        <name>FAD</name>
        <dbReference type="ChEBI" id="CHEBI:57692"/>
    </cofactor>
</comment>
<evidence type="ECO:0000256" key="2">
    <source>
        <dbReference type="ARBA" id="ARBA00005466"/>
    </source>
</evidence>
<dbReference type="Pfam" id="PF01565">
    <property type="entry name" value="FAD_binding_4"/>
    <property type="match status" value="1"/>
</dbReference>
<dbReference type="GO" id="GO:0016491">
    <property type="term" value="F:oxidoreductase activity"/>
    <property type="evidence" value="ECO:0007669"/>
    <property type="project" value="UniProtKB-KW"/>
</dbReference>
<dbReference type="OrthoDB" id="415825at2759"/>
<evidence type="ECO:0000256" key="3">
    <source>
        <dbReference type="ARBA" id="ARBA00022630"/>
    </source>
</evidence>
<feature type="domain" description="FAD-binding PCMH-type" evidence="7">
    <location>
        <begin position="32"/>
        <end position="201"/>
    </location>
</feature>
<dbReference type="Pfam" id="PF08031">
    <property type="entry name" value="BBE"/>
    <property type="match status" value="1"/>
</dbReference>
<dbReference type="STRING" id="150374.A0A0M9VW60"/>
<feature type="signal peptide" evidence="6">
    <location>
        <begin position="1"/>
        <end position="20"/>
    </location>
</feature>
<keyword evidence="6" id="KW-0732">Signal</keyword>
<dbReference type="InterPro" id="IPR016164">
    <property type="entry name" value="FAD-linked_Oxase-like_C"/>
</dbReference>
<protein>
    <submittedName>
        <fullName evidence="8">6-hydroxy-D-nicotine oxidase</fullName>
    </submittedName>
</protein>
<dbReference type="PANTHER" id="PTHR42973">
    <property type="entry name" value="BINDING OXIDOREDUCTASE, PUTATIVE (AFU_ORTHOLOGUE AFUA_1G17690)-RELATED"/>
    <property type="match status" value="1"/>
</dbReference>
<dbReference type="PROSITE" id="PS51387">
    <property type="entry name" value="FAD_PCMH"/>
    <property type="match status" value="1"/>
</dbReference>
<reference evidence="8 9" key="1">
    <citation type="submission" date="2015-07" db="EMBL/GenBank/DDBJ databases">
        <title>The genome of the fungus Escovopsis weberi, a specialized disease agent of ant agriculture.</title>
        <authorList>
            <person name="de Man T.J."/>
            <person name="Stajich J.E."/>
            <person name="Kubicek C.P."/>
            <person name="Chenthamara K."/>
            <person name="Atanasova L."/>
            <person name="Druzhinina I.S."/>
            <person name="Birnbaum S."/>
            <person name="Barribeau S.M."/>
            <person name="Teiling C."/>
            <person name="Suen G."/>
            <person name="Currie C."/>
            <person name="Gerardo N.M."/>
        </authorList>
    </citation>
    <scope>NUCLEOTIDE SEQUENCE [LARGE SCALE GENOMIC DNA]</scope>
</reference>
<gene>
    <name evidence="8" type="ORF">ESCO_001468</name>
</gene>
<feature type="chain" id="PRO_5005839592" evidence="6">
    <location>
        <begin position="21"/>
        <end position="463"/>
    </location>
</feature>
<evidence type="ECO:0000256" key="6">
    <source>
        <dbReference type="SAM" id="SignalP"/>
    </source>
</evidence>
<dbReference type="PANTHER" id="PTHR42973:SF9">
    <property type="entry name" value="FAD-BINDING PCMH-TYPE DOMAIN-CONTAINING PROTEIN-RELATED"/>
    <property type="match status" value="1"/>
</dbReference>
<evidence type="ECO:0000256" key="1">
    <source>
        <dbReference type="ARBA" id="ARBA00001974"/>
    </source>
</evidence>
<organism evidence="8 9">
    <name type="scientific">Escovopsis weberi</name>
    <dbReference type="NCBI Taxonomy" id="150374"/>
    <lineage>
        <taxon>Eukaryota</taxon>
        <taxon>Fungi</taxon>
        <taxon>Dikarya</taxon>
        <taxon>Ascomycota</taxon>
        <taxon>Pezizomycotina</taxon>
        <taxon>Sordariomycetes</taxon>
        <taxon>Hypocreomycetidae</taxon>
        <taxon>Hypocreales</taxon>
        <taxon>Hypocreaceae</taxon>
        <taxon>Escovopsis</taxon>
    </lineage>
</organism>
<accession>A0A0M9VW60</accession>
<keyword evidence="5" id="KW-0560">Oxidoreductase</keyword>
<dbReference type="InterPro" id="IPR036318">
    <property type="entry name" value="FAD-bd_PCMH-like_sf"/>
</dbReference>
<evidence type="ECO:0000256" key="5">
    <source>
        <dbReference type="ARBA" id="ARBA00023002"/>
    </source>
</evidence>
<evidence type="ECO:0000256" key="4">
    <source>
        <dbReference type="ARBA" id="ARBA00022827"/>
    </source>
</evidence>
<dbReference type="GO" id="GO:0071949">
    <property type="term" value="F:FAD binding"/>
    <property type="evidence" value="ECO:0007669"/>
    <property type="project" value="InterPro"/>
</dbReference>
<keyword evidence="4" id="KW-0274">FAD</keyword>
<dbReference type="SUPFAM" id="SSF56176">
    <property type="entry name" value="FAD-binding/transporter-associated domain-like"/>
    <property type="match status" value="1"/>
</dbReference>
<dbReference type="InterPro" id="IPR016169">
    <property type="entry name" value="FAD-bd_PCMH_sub2"/>
</dbReference>
<evidence type="ECO:0000259" key="7">
    <source>
        <dbReference type="PROSITE" id="PS51387"/>
    </source>
</evidence>
<dbReference type="Gene3D" id="3.40.462.20">
    <property type="match status" value="1"/>
</dbReference>
<evidence type="ECO:0000313" key="9">
    <source>
        <dbReference type="Proteomes" id="UP000053831"/>
    </source>
</evidence>
<sequence length="463" mass="49302">MVRTTVASAALCAGVCRAAASPSCGITHGHLGISSTSQIFLPSSPDWAAQTLRWSSFDAPTYSASVRPSTEADVQAIGGIEIDMSAFRNVSVDAANNLLTVGGGARFLDVFDPVFNAGKEISTGSGACVGMISPALGGGVGRLSGTHGVLSDQLSSLRVVTANGSIVTASDDENPDLFWAMRGAGNNFGIVTEAVYRVMDQASRNVINMDYAFTVNDTGAIIDYLSSFGVDLPAELSFIVEAMYNEAVYGGFGINVNAVYVGPQDEAEALLAPLLDAATPFKTNITSVAQNQMVYSSNFGGQANAQVACGGKGGNHSVFGGALYSYDKPTFVAFMGAYEQLITGNEDLRGSVFFIEHFSNVAVQKADASLSSYPWRNITAHLLFNYAWTQTENAAIVDAFGKKWRSAVQKVDGFDKPELYVNYGHGDEAPEMLYSEENLPKLKALKSKWDPTNQFRFNNNLMG</sequence>
<dbReference type="EMBL" id="LGSR01000006">
    <property type="protein sequence ID" value="KOS21702.1"/>
    <property type="molecule type" value="Genomic_DNA"/>
</dbReference>
<dbReference type="InterPro" id="IPR006094">
    <property type="entry name" value="Oxid_FAD_bind_N"/>
</dbReference>
<evidence type="ECO:0000313" key="8">
    <source>
        <dbReference type="EMBL" id="KOS21702.1"/>
    </source>
</evidence>
<proteinExistence type="inferred from homology"/>
<keyword evidence="9" id="KW-1185">Reference proteome</keyword>
<dbReference type="Proteomes" id="UP000053831">
    <property type="component" value="Unassembled WGS sequence"/>
</dbReference>
<dbReference type="InterPro" id="IPR050416">
    <property type="entry name" value="FAD-linked_Oxidoreductase"/>
</dbReference>
<keyword evidence="3" id="KW-0285">Flavoprotein</keyword>